<comment type="subcellular location">
    <subcellularLocation>
        <location evidence="1">Cell envelope</location>
    </subcellularLocation>
</comment>
<feature type="chain" id="PRO_5045802870" evidence="4">
    <location>
        <begin position="23"/>
        <end position="322"/>
    </location>
</feature>
<evidence type="ECO:0000256" key="1">
    <source>
        <dbReference type="ARBA" id="ARBA00004196"/>
    </source>
</evidence>
<accession>A0ABU0JIL3</accession>
<comment type="similarity">
    <text evidence="2">Belongs to the bacterial solute-binding protein 2 family.</text>
</comment>
<dbReference type="EMBL" id="JAUSVX010000020">
    <property type="protein sequence ID" value="MDQ0474130.1"/>
    <property type="molecule type" value="Genomic_DNA"/>
</dbReference>
<dbReference type="RefSeq" id="WP_307283229.1">
    <property type="nucleotide sequence ID" value="NZ_JAUSVX010000020.1"/>
</dbReference>
<dbReference type="Pfam" id="PF13407">
    <property type="entry name" value="Peripla_BP_4"/>
    <property type="match status" value="1"/>
</dbReference>
<evidence type="ECO:0000259" key="5">
    <source>
        <dbReference type="Pfam" id="PF13407"/>
    </source>
</evidence>
<evidence type="ECO:0000256" key="4">
    <source>
        <dbReference type="SAM" id="SignalP"/>
    </source>
</evidence>
<keyword evidence="6" id="KW-0762">Sugar transport</keyword>
<dbReference type="SUPFAM" id="SSF53822">
    <property type="entry name" value="Periplasmic binding protein-like I"/>
    <property type="match status" value="1"/>
</dbReference>
<feature type="signal peptide" evidence="4">
    <location>
        <begin position="1"/>
        <end position="22"/>
    </location>
</feature>
<protein>
    <submittedName>
        <fullName evidence="6">ABC-type sugar transport system substrate-binding protein</fullName>
    </submittedName>
</protein>
<evidence type="ECO:0000313" key="6">
    <source>
        <dbReference type="EMBL" id="MDQ0474130.1"/>
    </source>
</evidence>
<proteinExistence type="inferred from homology"/>
<gene>
    <name evidence="6" type="ORF">QO011_007169</name>
</gene>
<evidence type="ECO:0000313" key="7">
    <source>
        <dbReference type="Proteomes" id="UP001242480"/>
    </source>
</evidence>
<feature type="domain" description="Periplasmic binding protein" evidence="5">
    <location>
        <begin position="28"/>
        <end position="291"/>
    </location>
</feature>
<keyword evidence="3 4" id="KW-0732">Signal</keyword>
<dbReference type="InterPro" id="IPR025997">
    <property type="entry name" value="SBP_2_dom"/>
</dbReference>
<dbReference type="PANTHER" id="PTHR46847">
    <property type="entry name" value="D-ALLOSE-BINDING PERIPLASMIC PROTEIN-RELATED"/>
    <property type="match status" value="1"/>
</dbReference>
<evidence type="ECO:0000256" key="3">
    <source>
        <dbReference type="ARBA" id="ARBA00022729"/>
    </source>
</evidence>
<dbReference type="Proteomes" id="UP001242480">
    <property type="component" value="Unassembled WGS sequence"/>
</dbReference>
<dbReference type="InterPro" id="IPR028082">
    <property type="entry name" value="Peripla_BP_I"/>
</dbReference>
<comment type="caution">
    <text evidence="6">The sequence shown here is derived from an EMBL/GenBank/DDBJ whole genome shotgun (WGS) entry which is preliminary data.</text>
</comment>
<dbReference type="PANTHER" id="PTHR46847:SF1">
    <property type="entry name" value="D-ALLOSE-BINDING PERIPLASMIC PROTEIN-RELATED"/>
    <property type="match status" value="1"/>
</dbReference>
<organism evidence="6 7">
    <name type="scientific">Labrys wisconsinensis</name>
    <dbReference type="NCBI Taxonomy" id="425677"/>
    <lineage>
        <taxon>Bacteria</taxon>
        <taxon>Pseudomonadati</taxon>
        <taxon>Pseudomonadota</taxon>
        <taxon>Alphaproteobacteria</taxon>
        <taxon>Hyphomicrobiales</taxon>
        <taxon>Xanthobacteraceae</taxon>
        <taxon>Labrys</taxon>
    </lineage>
</organism>
<name>A0ABU0JIL3_9HYPH</name>
<keyword evidence="6" id="KW-0813">Transport</keyword>
<evidence type="ECO:0000256" key="2">
    <source>
        <dbReference type="ARBA" id="ARBA00007639"/>
    </source>
</evidence>
<reference evidence="6 7" key="1">
    <citation type="submission" date="2023-07" db="EMBL/GenBank/DDBJ databases">
        <title>Genomic Encyclopedia of Type Strains, Phase IV (KMG-IV): sequencing the most valuable type-strain genomes for metagenomic binning, comparative biology and taxonomic classification.</title>
        <authorList>
            <person name="Goeker M."/>
        </authorList>
    </citation>
    <scope>NUCLEOTIDE SEQUENCE [LARGE SCALE GENOMIC DNA]</scope>
    <source>
        <strain evidence="6 7">DSM 19619</strain>
    </source>
</reference>
<sequence>MIKHVMWMAALAAGLAAAPAQAQDKPLFGAILKTPANPHWNAMAAGIRDAAGKLGVDVVVSTVESESAAEQQLNNCESMLLRNPKALLVGAINSNILLPCLKKASDQGIAIVDLDYNLDRSIAEGAGVKVTFTAGNDGAVTGGVAADFIARQLGADAAGPVLVLEGLPGNPVGAARGKGFRDEIAKVAPKLTQTTLNGDWDRTKSANIVNDMLQRNPDLKAVFAANDTMAVGAEEALQAAGKGDVITVGVDGSADAIDSIKAGRLTATVGQFPYLVGYRSVELLAEHLQGGKALDGYQSTGQSVLTRQALEQKTDAMIQYLR</sequence>
<dbReference type="Gene3D" id="3.40.50.2300">
    <property type="match status" value="2"/>
</dbReference>
<keyword evidence="7" id="KW-1185">Reference proteome</keyword>